<organism evidence="1 2">
    <name type="scientific">Wenzhouxiangella marina</name>
    <dbReference type="NCBI Taxonomy" id="1579979"/>
    <lineage>
        <taxon>Bacteria</taxon>
        <taxon>Pseudomonadati</taxon>
        <taxon>Pseudomonadota</taxon>
        <taxon>Gammaproteobacteria</taxon>
        <taxon>Chromatiales</taxon>
        <taxon>Wenzhouxiangellaceae</taxon>
        <taxon>Wenzhouxiangella</taxon>
    </lineage>
</organism>
<protein>
    <submittedName>
        <fullName evidence="1">Uncharacterized protein</fullName>
    </submittedName>
</protein>
<dbReference type="Proteomes" id="UP000066624">
    <property type="component" value="Chromosome"/>
</dbReference>
<accession>A0A0K0XS67</accession>
<dbReference type="Pfam" id="PF13430">
    <property type="entry name" value="DUF4112"/>
    <property type="match status" value="1"/>
</dbReference>
<dbReference type="InterPro" id="IPR025187">
    <property type="entry name" value="DUF4112"/>
</dbReference>
<dbReference type="EMBL" id="CP012154">
    <property type="protein sequence ID" value="AKS40500.1"/>
    <property type="molecule type" value="Genomic_DNA"/>
</dbReference>
<dbReference type="OrthoDB" id="513552at2"/>
<evidence type="ECO:0000313" key="2">
    <source>
        <dbReference type="Proteomes" id="UP000066624"/>
    </source>
</evidence>
<gene>
    <name evidence="1" type="ORF">WM2015_109</name>
</gene>
<dbReference type="RefSeq" id="WP_049724213.1">
    <property type="nucleotide sequence ID" value="NZ_CP012154.1"/>
</dbReference>
<sequence>MTDSRADQHAAALARLDRFSYWTDSQFGIPFTRFRIGIGPLIAMVPVIGDVADLLLSLFVLNEARRIGAGKAVIGRMLINLAIDFFGGLLPVVGDVFDMAFKANTRNTELLRSHLQARLGTTPGYRFPWRTLLLALALGAAGIAGLLLLL</sequence>
<dbReference type="PANTHER" id="PTHR35519:SF2">
    <property type="entry name" value="PH DOMAIN PROTEIN"/>
    <property type="match status" value="1"/>
</dbReference>
<keyword evidence="2" id="KW-1185">Reference proteome</keyword>
<evidence type="ECO:0000313" key="1">
    <source>
        <dbReference type="EMBL" id="AKS40500.1"/>
    </source>
</evidence>
<dbReference type="PANTHER" id="PTHR35519">
    <property type="entry name" value="MEMBRANE PROTEINS"/>
    <property type="match status" value="1"/>
</dbReference>
<reference evidence="1 2" key="1">
    <citation type="submission" date="2015-07" db="EMBL/GenBank/DDBJ databases">
        <authorList>
            <person name="Noorani M."/>
        </authorList>
    </citation>
    <scope>NUCLEOTIDE SEQUENCE [LARGE SCALE GENOMIC DNA]</scope>
    <source>
        <strain evidence="1 2">KCTC 42284</strain>
    </source>
</reference>
<dbReference type="AlphaFoldDB" id="A0A0K0XS67"/>
<proteinExistence type="predicted"/>
<name>A0A0K0XS67_9GAMM</name>
<dbReference type="KEGG" id="wma:WM2015_109"/>